<feature type="transmembrane region" description="Helical" evidence="1">
    <location>
        <begin position="47"/>
        <end position="66"/>
    </location>
</feature>
<keyword evidence="3" id="KW-1185">Reference proteome</keyword>
<keyword evidence="1" id="KW-0472">Membrane</keyword>
<comment type="caution">
    <text evidence="2">The sequence shown here is derived from an EMBL/GenBank/DDBJ whole genome shotgun (WGS) entry which is preliminary data.</text>
</comment>
<reference evidence="2 3" key="1">
    <citation type="submission" date="2016-11" db="EMBL/GenBank/DDBJ databases">
        <title>Draft genome of Pseudomonas versuta A4R1.5.</title>
        <authorList>
            <person name="See-Too W.-S."/>
        </authorList>
    </citation>
    <scope>NUCLEOTIDE SEQUENCE [LARGE SCALE GENOMIC DNA]</scope>
    <source>
        <strain evidence="2 3">A4R1.5</strain>
    </source>
</reference>
<protein>
    <submittedName>
        <fullName evidence="2">Uncharacterized protein</fullName>
    </submittedName>
</protein>
<feature type="transmembrane region" description="Helical" evidence="1">
    <location>
        <begin position="112"/>
        <end position="132"/>
    </location>
</feature>
<name>A0ABX3E982_9PSED</name>
<accession>A0ABX3E982</accession>
<feature type="transmembrane region" description="Helical" evidence="1">
    <location>
        <begin position="24"/>
        <end position="40"/>
    </location>
</feature>
<dbReference type="Proteomes" id="UP000186677">
    <property type="component" value="Unassembled WGS sequence"/>
</dbReference>
<gene>
    <name evidence="2" type="ORF">BOH73_07355</name>
</gene>
<keyword evidence="1" id="KW-1133">Transmembrane helix</keyword>
<keyword evidence="1" id="KW-0812">Transmembrane</keyword>
<sequence length="135" mass="14225">MSLAGLILLLLSQQVNPLSLGKKILLLLIFVMIHALTWLAQLLVPTATLLLALLALVFVTSSWVLIPRVLHAVQTPDIPPQPLEILSTPLLILATAATMAPLLTLGMEATQAVIITVGMAIPVLTVSSLSLIPGS</sequence>
<evidence type="ECO:0000313" key="3">
    <source>
        <dbReference type="Proteomes" id="UP000186677"/>
    </source>
</evidence>
<feature type="transmembrane region" description="Helical" evidence="1">
    <location>
        <begin position="86"/>
        <end position="105"/>
    </location>
</feature>
<organism evidence="2 3">
    <name type="scientific">Pseudomonas versuta</name>
    <dbReference type="NCBI Taxonomy" id="1788301"/>
    <lineage>
        <taxon>Bacteria</taxon>
        <taxon>Pseudomonadati</taxon>
        <taxon>Pseudomonadota</taxon>
        <taxon>Gammaproteobacteria</taxon>
        <taxon>Pseudomonadales</taxon>
        <taxon>Pseudomonadaceae</taxon>
        <taxon>Pseudomonas</taxon>
    </lineage>
</organism>
<evidence type="ECO:0000256" key="1">
    <source>
        <dbReference type="SAM" id="Phobius"/>
    </source>
</evidence>
<dbReference type="EMBL" id="MPJC01000004">
    <property type="protein sequence ID" value="OKA22242.1"/>
    <property type="molecule type" value="Genomic_DNA"/>
</dbReference>
<evidence type="ECO:0000313" key="2">
    <source>
        <dbReference type="EMBL" id="OKA22242.1"/>
    </source>
</evidence>
<proteinExistence type="predicted"/>